<protein>
    <submittedName>
        <fullName evidence="6">Succinylglutamate desuccinylase/aspartoacylase</fullName>
    </submittedName>
</protein>
<organism evidence="6 7">
    <name type="scientific">Ethanoligenens harbinense (strain DSM 18485 / JCM 12961 / CGMCC 1.5033 / YUAN-3)</name>
    <dbReference type="NCBI Taxonomy" id="663278"/>
    <lineage>
        <taxon>Bacteria</taxon>
        <taxon>Bacillati</taxon>
        <taxon>Bacillota</taxon>
        <taxon>Clostridia</taxon>
        <taxon>Eubacteriales</taxon>
        <taxon>Oscillospiraceae</taxon>
        <taxon>Ethanoligenens</taxon>
    </lineage>
</organism>
<keyword evidence="7" id="KW-1185">Reference proteome</keyword>
<dbReference type="InterPro" id="IPR055438">
    <property type="entry name" value="AstE_AspA_cat"/>
</dbReference>
<proteinExistence type="predicted"/>
<dbReference type="HOGENOM" id="CLU_035605_3_1_9"/>
<evidence type="ECO:0000256" key="4">
    <source>
        <dbReference type="ARBA" id="ARBA00022833"/>
    </source>
</evidence>
<dbReference type="EMBL" id="CP002400">
    <property type="protein sequence ID" value="ADU25813.1"/>
    <property type="molecule type" value="Genomic_DNA"/>
</dbReference>
<evidence type="ECO:0000256" key="1">
    <source>
        <dbReference type="ARBA" id="ARBA00001947"/>
    </source>
</evidence>
<dbReference type="PANTHER" id="PTHR37326:SF1">
    <property type="entry name" value="BLL3975 PROTEIN"/>
    <property type="match status" value="1"/>
</dbReference>
<keyword evidence="3" id="KW-0378">Hydrolase</keyword>
<evidence type="ECO:0000313" key="7">
    <source>
        <dbReference type="Proteomes" id="UP000001551"/>
    </source>
</evidence>
<reference evidence="6 7" key="1">
    <citation type="submission" date="2010-12" db="EMBL/GenBank/DDBJ databases">
        <title>Complete sequence of Ethanoligenens harbinense YUAN-3.</title>
        <authorList>
            <person name="Lucas S."/>
            <person name="Copeland A."/>
            <person name="Lapidus A."/>
            <person name="Cheng J.-F."/>
            <person name="Bruce D."/>
            <person name="Goodwin L."/>
            <person name="Pitluck S."/>
            <person name="Chertkov O."/>
            <person name="Misra M."/>
            <person name="Detter J.C."/>
            <person name="Han C."/>
            <person name="Tapia R."/>
            <person name="Land M."/>
            <person name="Hauser L."/>
            <person name="Jeffries C."/>
            <person name="Kyrpides N."/>
            <person name="Ivanova N."/>
            <person name="Mikhailova N."/>
            <person name="Wang A."/>
            <person name="Mouttaki H."/>
            <person name="He Z."/>
            <person name="Zhou J."/>
            <person name="Hemme C.L."/>
            <person name="Woyke T."/>
        </authorList>
    </citation>
    <scope>NUCLEOTIDE SEQUENCE [LARGE SCALE GENOMIC DNA]</scope>
    <source>
        <strain evidence="7">DSM 18485 / JCM 12961 / CGMCC 1.5033 / YUAN-3</strain>
    </source>
</reference>
<dbReference type="SUPFAM" id="SSF53187">
    <property type="entry name" value="Zn-dependent exopeptidases"/>
    <property type="match status" value="1"/>
</dbReference>
<dbReference type="InterPro" id="IPR053138">
    <property type="entry name" value="N-alpha-Ac-DABA_deacetylase"/>
</dbReference>
<keyword evidence="4" id="KW-0862">Zinc</keyword>
<evidence type="ECO:0000256" key="3">
    <source>
        <dbReference type="ARBA" id="ARBA00022801"/>
    </source>
</evidence>
<dbReference type="Proteomes" id="UP000001551">
    <property type="component" value="Chromosome"/>
</dbReference>
<comment type="cofactor">
    <cofactor evidence="1">
        <name>Zn(2+)</name>
        <dbReference type="ChEBI" id="CHEBI:29105"/>
    </cofactor>
</comment>
<dbReference type="Pfam" id="PF24827">
    <property type="entry name" value="AstE_AspA_cat"/>
    <property type="match status" value="1"/>
</dbReference>
<accession>E6U6T0</accession>
<sequence length="327" mass="36168">MIKKVETVSRTCLPVDEMLCIRRCRYLPGNLTEDAIAGLPRISLVTGVHGDELEGQFTCYELGSQLAQHPEGLTGVVDIYPAINPLGIESIRRGVPGFNVEMNRLFPGNPDGFIVEKVAGEVLESLVGSDLVVDIHASNIFLRELPQARINENDAETLTPLASRLNLDFLWIHPSATVLESTLAHSLNARDTRCIVVEMGVGMRITRTYGHQLVRGIFNVMRALGIWNIPDAGMDTPHKTLCSLERGVYFLNAEASGIFVPRVEHCAIMEKGEEIGRILDPLTCTVQERIIAPCSGLVFTLREYPVVYTGSLIARMIEGVEDYQLRI</sequence>
<evidence type="ECO:0000259" key="5">
    <source>
        <dbReference type="Pfam" id="PF24827"/>
    </source>
</evidence>
<dbReference type="GO" id="GO:0016788">
    <property type="term" value="F:hydrolase activity, acting on ester bonds"/>
    <property type="evidence" value="ECO:0007669"/>
    <property type="project" value="InterPro"/>
</dbReference>
<dbReference type="KEGG" id="eha:Ethha_0226"/>
<dbReference type="Gene3D" id="3.40.630.10">
    <property type="entry name" value="Zn peptidases"/>
    <property type="match status" value="1"/>
</dbReference>
<evidence type="ECO:0000313" key="6">
    <source>
        <dbReference type="EMBL" id="ADU25813.1"/>
    </source>
</evidence>
<name>E6U6T0_ETHHY</name>
<keyword evidence="2" id="KW-0479">Metal-binding</keyword>
<dbReference type="eggNOG" id="COG3608">
    <property type="taxonomic scope" value="Bacteria"/>
</dbReference>
<dbReference type="STRING" id="663278.Ethha_0226"/>
<dbReference type="AlphaFoldDB" id="E6U6T0"/>
<dbReference type="GO" id="GO:0046872">
    <property type="term" value="F:metal ion binding"/>
    <property type="evidence" value="ECO:0007669"/>
    <property type="project" value="UniProtKB-KW"/>
</dbReference>
<dbReference type="RefSeq" id="WP_013484194.1">
    <property type="nucleotide sequence ID" value="NC_014828.1"/>
</dbReference>
<gene>
    <name evidence="6" type="ordered locus">Ethha_0226</name>
</gene>
<dbReference type="PANTHER" id="PTHR37326">
    <property type="entry name" value="BLL3975 PROTEIN"/>
    <property type="match status" value="1"/>
</dbReference>
<dbReference type="CDD" id="cd06253">
    <property type="entry name" value="M14_ASTE_ASPA-like"/>
    <property type="match status" value="1"/>
</dbReference>
<evidence type="ECO:0000256" key="2">
    <source>
        <dbReference type="ARBA" id="ARBA00022723"/>
    </source>
</evidence>
<feature type="domain" description="Succinylglutamate desuccinylase/Aspartoacylase catalytic" evidence="5">
    <location>
        <begin position="40"/>
        <end position="223"/>
    </location>
</feature>